<dbReference type="GO" id="GO:0008157">
    <property type="term" value="F:protein phosphatase 1 binding"/>
    <property type="evidence" value="ECO:0007669"/>
    <property type="project" value="TreeGrafter"/>
</dbReference>
<feature type="region of interest" description="Disordered" evidence="1">
    <location>
        <begin position="243"/>
        <end position="290"/>
    </location>
</feature>
<dbReference type="PROSITE" id="PS51159">
    <property type="entry name" value="CBM21"/>
    <property type="match status" value="1"/>
</dbReference>
<dbReference type="PANTHER" id="PTHR12307">
    <property type="entry name" value="PROTEIN PHOSPHATASE 1 REGULATORY SUBUNIT"/>
    <property type="match status" value="1"/>
</dbReference>
<evidence type="ECO:0000313" key="3">
    <source>
        <dbReference type="EMBL" id="SCV99912.1"/>
    </source>
</evidence>
<accession>A0A1G4M896</accession>
<dbReference type="GO" id="GO:0000164">
    <property type="term" value="C:protein phosphatase type 1 complex"/>
    <property type="evidence" value="ECO:0007669"/>
    <property type="project" value="TreeGrafter"/>
</dbReference>
<reference evidence="4" key="1">
    <citation type="submission" date="2016-03" db="EMBL/GenBank/DDBJ databases">
        <authorList>
            <person name="Devillers H."/>
        </authorList>
    </citation>
    <scope>NUCLEOTIDE SEQUENCE [LARGE SCALE GENOMIC DNA]</scope>
</reference>
<feature type="compositionally biased region" description="Basic and acidic residues" evidence="1">
    <location>
        <begin position="1"/>
        <end position="23"/>
    </location>
</feature>
<protein>
    <submittedName>
        <fullName evidence="3">LAFE_0B05270g1_1</fullName>
    </submittedName>
</protein>
<dbReference type="InterPro" id="IPR050782">
    <property type="entry name" value="PP1_regulatory_subunit_3"/>
</dbReference>
<dbReference type="AlphaFoldDB" id="A0A1G4M896"/>
<name>A0A1G4M896_LACFM</name>
<feature type="compositionally biased region" description="Basic and acidic residues" evidence="1">
    <location>
        <begin position="38"/>
        <end position="62"/>
    </location>
</feature>
<dbReference type="InterPro" id="IPR005036">
    <property type="entry name" value="CBM21_dom"/>
</dbReference>
<dbReference type="OMA" id="KSKRFQN"/>
<sequence>MYIKRLSENSHETGRPKSLEFLRKPQRVSQPKMLYPDESLKRNTDMNRGKVSVEEELREHNNENALNDDGDGPLDGATAPPPLDTSMETSIDPGAGLQSYFPTYHETDMPLVRKKSGEIVRPSLKGGHHQRSKSLPTTPSDRELNRSLYGPPLRPKRSKSVHFDQRDVVTVKYFWKDDSPLDVASQDAQEDRLDLRTNKPSPYDLWLRAENSVQDDDASDSDIMNNRERSPVDLTMALADMRLEKRPHSGLRRSKRYQKHKSHAPGNGKSATAGASDNGAGRGLQADQLGPGLHNENFGILTTTNRMSLKLNIFLNIAHHRQCFLQEITLLGNQQYLVGKVLVKNIFYDKKVVVRYSWNRWRTAHDIESVWVSSGDDVLPGMNMDKFQFVIDVTPSIAHGHTNGHSHGLIHTQSNGQSNHYIQDAYKNGGCVSQHLEFCIQYTSRSERERVEYWDNNGGRNYALDVVSMPRMGFIDPFGDQDSEQE</sequence>
<dbReference type="OrthoDB" id="1881at2759"/>
<feature type="domain" description="CBM21" evidence="2">
    <location>
        <begin position="301"/>
        <end position="465"/>
    </location>
</feature>
<feature type="region of interest" description="Disordered" evidence="1">
    <location>
        <begin position="209"/>
        <end position="231"/>
    </location>
</feature>
<gene>
    <name evidence="3" type="ORF">LAFE_0B05270G</name>
</gene>
<keyword evidence="4" id="KW-1185">Reference proteome</keyword>
<feature type="region of interest" description="Disordered" evidence="1">
    <location>
        <begin position="122"/>
        <end position="161"/>
    </location>
</feature>
<dbReference type="Pfam" id="PF03370">
    <property type="entry name" value="CBM_21"/>
    <property type="match status" value="1"/>
</dbReference>
<dbReference type="PANTHER" id="PTHR12307:SF36">
    <property type="entry name" value="GLYCOGEN-BINDING SUBUNIT 76A"/>
    <property type="match status" value="1"/>
</dbReference>
<organism evidence="3 4">
    <name type="scientific">Lachancea fermentati</name>
    <name type="common">Zygosaccharomyces fermentati</name>
    <dbReference type="NCBI Taxonomy" id="4955"/>
    <lineage>
        <taxon>Eukaryota</taxon>
        <taxon>Fungi</taxon>
        <taxon>Dikarya</taxon>
        <taxon>Ascomycota</taxon>
        <taxon>Saccharomycotina</taxon>
        <taxon>Saccharomycetes</taxon>
        <taxon>Saccharomycetales</taxon>
        <taxon>Saccharomycetaceae</taxon>
        <taxon>Lachancea</taxon>
    </lineage>
</organism>
<feature type="compositionally biased region" description="Basic residues" evidence="1">
    <location>
        <begin position="248"/>
        <end position="263"/>
    </location>
</feature>
<dbReference type="Proteomes" id="UP000190831">
    <property type="component" value="Chromosome B"/>
</dbReference>
<evidence type="ECO:0000259" key="2">
    <source>
        <dbReference type="PROSITE" id="PS51159"/>
    </source>
</evidence>
<dbReference type="GO" id="GO:0005979">
    <property type="term" value="P:regulation of glycogen biosynthetic process"/>
    <property type="evidence" value="ECO:0007669"/>
    <property type="project" value="TreeGrafter"/>
</dbReference>
<proteinExistence type="predicted"/>
<evidence type="ECO:0000313" key="4">
    <source>
        <dbReference type="Proteomes" id="UP000190831"/>
    </source>
</evidence>
<dbReference type="Gene3D" id="2.60.40.2440">
    <property type="entry name" value="Carbohydrate binding type-21 domain"/>
    <property type="match status" value="1"/>
</dbReference>
<dbReference type="EMBL" id="LT598489">
    <property type="protein sequence ID" value="SCV99912.1"/>
    <property type="molecule type" value="Genomic_DNA"/>
</dbReference>
<dbReference type="GO" id="GO:2001069">
    <property type="term" value="F:glycogen binding"/>
    <property type="evidence" value="ECO:0007669"/>
    <property type="project" value="TreeGrafter"/>
</dbReference>
<feature type="region of interest" description="Disordered" evidence="1">
    <location>
        <begin position="1"/>
        <end position="98"/>
    </location>
</feature>
<evidence type="ECO:0000256" key="1">
    <source>
        <dbReference type="SAM" id="MobiDB-lite"/>
    </source>
</evidence>
<dbReference type="STRING" id="4955.A0A1G4M896"/>
<dbReference type="InterPro" id="IPR038175">
    <property type="entry name" value="CBM21_dom_sf"/>
</dbReference>